<dbReference type="Gene3D" id="1.25.10.10">
    <property type="entry name" value="Leucine-rich Repeat Variant"/>
    <property type="match status" value="1"/>
</dbReference>
<dbReference type="InterPro" id="IPR016024">
    <property type="entry name" value="ARM-type_fold"/>
</dbReference>
<protein>
    <submittedName>
        <fullName evidence="1">PBS lyase HEAT domain protein repeat-containing protein</fullName>
    </submittedName>
</protein>
<dbReference type="GO" id="GO:0016829">
    <property type="term" value="F:lyase activity"/>
    <property type="evidence" value="ECO:0007669"/>
    <property type="project" value="UniProtKB-KW"/>
</dbReference>
<dbReference type="AlphaFoldDB" id="A0A059VBX0"/>
<evidence type="ECO:0000313" key="1">
    <source>
        <dbReference type="EMBL" id="AHZ89323.1"/>
    </source>
</evidence>
<dbReference type="EMBL" id="KJ538549">
    <property type="protein sequence ID" value="AHZ89323.1"/>
    <property type="molecule type" value="Genomic_DNA"/>
</dbReference>
<name>A0A059VBX0_9BACT</name>
<dbReference type="InterPro" id="IPR011989">
    <property type="entry name" value="ARM-like"/>
</dbReference>
<accession>A0A059VBX0</accession>
<dbReference type="SUPFAM" id="SSF48371">
    <property type="entry name" value="ARM repeat"/>
    <property type="match status" value="1"/>
</dbReference>
<organism evidence="1">
    <name type="scientific">uncultured bacterium 'pool 3 contig00022'</name>
    <dbReference type="NCBI Taxonomy" id="1497872"/>
    <lineage>
        <taxon>Bacteria</taxon>
        <taxon>environmental samples</taxon>
    </lineage>
</organism>
<reference evidence="1" key="1">
    <citation type="submission" date="2014-03" db="EMBL/GenBank/DDBJ databases">
        <title>CTD 241 fosmid library clone Pool3 contig00022.</title>
        <authorList>
            <person name="Pierechod M."/>
            <person name="Altermark B."/>
            <person name="Willassen N.P."/>
        </authorList>
    </citation>
    <scope>NUCLEOTIDE SEQUENCE</scope>
</reference>
<proteinExistence type="predicted"/>
<sequence length="103" mass="11181">MPQLKNYQGDPLMIQGLEHEHHDMRWPAAASLGVLGPEAKLPVPALVQALSRSEVERELLAIARALGEIRPDACEAVPALRAKAGYSRAVEDAVHEVVSKIEP</sequence>
<keyword evidence="1" id="KW-0456">Lyase</keyword>